<feature type="domain" description="Prokaryotic-type class I peptide chain release factors" evidence="2">
    <location>
        <begin position="37"/>
        <end position="53"/>
    </location>
</feature>
<proteinExistence type="predicted"/>
<dbReference type="GeneID" id="28727000"/>
<dbReference type="InterPro" id="IPR052104">
    <property type="entry name" value="Mito_Release_Factor_mL62"/>
</dbReference>
<dbReference type="EMBL" id="LGAV01000008">
    <property type="protein sequence ID" value="KOS12831.1"/>
    <property type="molecule type" value="Genomic_DNA"/>
</dbReference>
<keyword evidence="3" id="KW-0378">Hydrolase</keyword>
<evidence type="ECO:0000256" key="1">
    <source>
        <dbReference type="SAM" id="MobiDB-lite"/>
    </source>
</evidence>
<dbReference type="AlphaFoldDB" id="A0A0M8MSM9"/>
<name>A0A0M8MSM9_9BASI</name>
<gene>
    <name evidence="3" type="ORF">Malapachy_0609</name>
</gene>
<dbReference type="Gene3D" id="3.30.160.20">
    <property type="match status" value="1"/>
</dbReference>
<evidence type="ECO:0000313" key="3">
    <source>
        <dbReference type="EMBL" id="KOS12831.1"/>
    </source>
</evidence>
<reference evidence="3 4" key="1">
    <citation type="submission" date="2015-07" db="EMBL/GenBank/DDBJ databases">
        <title>Draft Genome Sequence of Malassezia furfur CBS1878 and Malassezia pachydermatis CBS1879.</title>
        <authorList>
            <person name="Triana S."/>
            <person name="Ohm R."/>
            <person name="Gonzalez A."/>
            <person name="DeCock H."/>
            <person name="Restrepo S."/>
            <person name="Celis A."/>
        </authorList>
    </citation>
    <scope>NUCLEOTIDE SEQUENCE [LARGE SCALE GENOMIC DNA]</scope>
    <source>
        <strain evidence="3 4">CBS 1879</strain>
    </source>
</reference>
<dbReference type="RefSeq" id="XP_017990463.1">
    <property type="nucleotide sequence ID" value="XM_018135125.1"/>
</dbReference>
<sequence length="163" mass="18089">MLLCSTGSMALQDVRGSVPLRLELCKRVKDATISFARSSGPGGQNVNKVNTKVLARLPLGAHSSVALPPPLIKSLATQSPLYIQATHALQVTSDRYRSQSQNIQDALYKLQAEIVRVASIGLQGETSVEQKKRVEMLQHREREKKRKAKQMRSMTKSNRRAKP</sequence>
<dbReference type="GO" id="GO:0070126">
    <property type="term" value="P:mitochondrial translational termination"/>
    <property type="evidence" value="ECO:0007669"/>
    <property type="project" value="TreeGrafter"/>
</dbReference>
<evidence type="ECO:0000259" key="2">
    <source>
        <dbReference type="PROSITE" id="PS00745"/>
    </source>
</evidence>
<dbReference type="GO" id="GO:0004045">
    <property type="term" value="F:peptidyl-tRNA hydrolase activity"/>
    <property type="evidence" value="ECO:0007669"/>
    <property type="project" value="TreeGrafter"/>
</dbReference>
<dbReference type="SUPFAM" id="SSF110916">
    <property type="entry name" value="Peptidyl-tRNA hydrolase domain-like"/>
    <property type="match status" value="1"/>
</dbReference>
<comment type="caution">
    <text evidence="3">The sequence shown here is derived from an EMBL/GenBank/DDBJ whole genome shotgun (WGS) entry which is preliminary data.</text>
</comment>
<dbReference type="GO" id="GO:0005762">
    <property type="term" value="C:mitochondrial large ribosomal subunit"/>
    <property type="evidence" value="ECO:0007669"/>
    <property type="project" value="TreeGrafter"/>
</dbReference>
<dbReference type="OrthoDB" id="270639at2759"/>
<dbReference type="STRING" id="77020.A0A0M8MSM9"/>
<dbReference type="Proteomes" id="UP000037751">
    <property type="component" value="Unassembled WGS sequence"/>
</dbReference>
<organism evidence="3 4">
    <name type="scientific">Malassezia pachydermatis</name>
    <dbReference type="NCBI Taxonomy" id="77020"/>
    <lineage>
        <taxon>Eukaryota</taxon>
        <taxon>Fungi</taxon>
        <taxon>Dikarya</taxon>
        <taxon>Basidiomycota</taxon>
        <taxon>Ustilaginomycotina</taxon>
        <taxon>Malasseziomycetes</taxon>
        <taxon>Malasseziales</taxon>
        <taxon>Malasseziaceae</taxon>
        <taxon>Malassezia</taxon>
    </lineage>
</organism>
<feature type="region of interest" description="Disordered" evidence="1">
    <location>
        <begin position="136"/>
        <end position="163"/>
    </location>
</feature>
<dbReference type="VEuPathDB" id="FungiDB:Malapachy_0609"/>
<evidence type="ECO:0000313" key="4">
    <source>
        <dbReference type="Proteomes" id="UP000037751"/>
    </source>
</evidence>
<dbReference type="PANTHER" id="PTHR11075:SF54">
    <property type="entry name" value="LARGE RIBOSOMAL SUBUNIT PROTEIN ML62"/>
    <property type="match status" value="1"/>
</dbReference>
<accession>A0A0M8MSM9</accession>
<dbReference type="InterPro" id="IPR000352">
    <property type="entry name" value="Pep_chain_release_fac_I"/>
</dbReference>
<protein>
    <submittedName>
        <fullName evidence="3">Peptidyl-trna hydrolase</fullName>
    </submittedName>
</protein>
<dbReference type="GO" id="GO:0016150">
    <property type="term" value="F:translation release factor activity, codon nonspecific"/>
    <property type="evidence" value="ECO:0007669"/>
    <property type="project" value="TreeGrafter"/>
</dbReference>
<dbReference type="Pfam" id="PF00472">
    <property type="entry name" value="RF-1"/>
    <property type="match status" value="1"/>
</dbReference>
<dbReference type="PROSITE" id="PS00745">
    <property type="entry name" value="RF_PROK_I"/>
    <property type="match status" value="1"/>
</dbReference>
<dbReference type="PANTHER" id="PTHR11075">
    <property type="entry name" value="PEPTIDE CHAIN RELEASE FACTOR"/>
    <property type="match status" value="1"/>
</dbReference>
<keyword evidence="4" id="KW-1185">Reference proteome</keyword>